<keyword evidence="1" id="KW-0732">Signal</keyword>
<evidence type="ECO:0000313" key="4">
    <source>
        <dbReference type="Proteomes" id="UP001500655"/>
    </source>
</evidence>
<gene>
    <name evidence="3" type="ORF">GCM10009681_37710</name>
</gene>
<evidence type="ECO:0000259" key="2">
    <source>
        <dbReference type="PROSITE" id="PS51173"/>
    </source>
</evidence>
<reference evidence="4" key="1">
    <citation type="journal article" date="2019" name="Int. J. Syst. Evol. Microbiol.">
        <title>The Global Catalogue of Microorganisms (GCM) 10K type strain sequencing project: providing services to taxonomists for standard genome sequencing and annotation.</title>
        <authorList>
            <consortium name="The Broad Institute Genomics Platform"/>
            <consortium name="The Broad Institute Genome Sequencing Center for Infectious Disease"/>
            <person name="Wu L."/>
            <person name="Ma J."/>
        </authorList>
    </citation>
    <scope>NUCLEOTIDE SEQUENCE [LARGE SCALE GENOMIC DNA]</scope>
    <source>
        <strain evidence="4">JCM 13249</strain>
    </source>
</reference>
<sequence length="240" mass="23476">MRGHWLVRGIAGATGIVVALGLGAPAVAADPTPTPTGTACVAPPVSGSVVGQSATSLTFALSVSLACGFQAASVTVYTSFDDAQMSRNARGSAVARTSAEAAALTVTGLTPGTAYWYRFAGGGSNFSSLVMGPAHTATQAAGCAATYQLDGSWEGGFVARVTVQNTSGGAIAGWRVNWTWPDGQALTAAWSATATSAGAAVSVANAGYNGALAADASTAFGFLGAGAGPASLTLTCSLTT</sequence>
<dbReference type="SUPFAM" id="SSF49384">
    <property type="entry name" value="Carbohydrate-binding domain"/>
    <property type="match status" value="1"/>
</dbReference>
<dbReference type="SMART" id="SM00637">
    <property type="entry name" value="CBD_II"/>
    <property type="match status" value="1"/>
</dbReference>
<evidence type="ECO:0000313" key="3">
    <source>
        <dbReference type="EMBL" id="GAA1763104.1"/>
    </source>
</evidence>
<dbReference type="InterPro" id="IPR008965">
    <property type="entry name" value="CBM2/CBM3_carb-bd_dom_sf"/>
</dbReference>
<evidence type="ECO:0000256" key="1">
    <source>
        <dbReference type="SAM" id="SignalP"/>
    </source>
</evidence>
<feature type="chain" id="PRO_5045675822" description="CBM2 domain-containing protein" evidence="1">
    <location>
        <begin position="29"/>
        <end position="240"/>
    </location>
</feature>
<protein>
    <recommendedName>
        <fullName evidence="2">CBM2 domain-containing protein</fullName>
    </recommendedName>
</protein>
<dbReference type="PROSITE" id="PS51173">
    <property type="entry name" value="CBM2"/>
    <property type="match status" value="1"/>
</dbReference>
<feature type="signal peptide" evidence="1">
    <location>
        <begin position="1"/>
        <end position="28"/>
    </location>
</feature>
<dbReference type="Pfam" id="PF00553">
    <property type="entry name" value="CBM_2"/>
    <property type="match status" value="1"/>
</dbReference>
<name>A0ABP4WUD5_9ACTN</name>
<dbReference type="InterPro" id="IPR001919">
    <property type="entry name" value="CBD2"/>
</dbReference>
<proteinExistence type="predicted"/>
<organism evidence="3 4">
    <name type="scientific">Luedemannella helvata</name>
    <dbReference type="NCBI Taxonomy" id="349315"/>
    <lineage>
        <taxon>Bacteria</taxon>
        <taxon>Bacillati</taxon>
        <taxon>Actinomycetota</taxon>
        <taxon>Actinomycetes</taxon>
        <taxon>Micromonosporales</taxon>
        <taxon>Micromonosporaceae</taxon>
        <taxon>Luedemannella</taxon>
    </lineage>
</organism>
<dbReference type="RefSeq" id="WP_344083402.1">
    <property type="nucleotide sequence ID" value="NZ_BAAALS010000018.1"/>
</dbReference>
<comment type="caution">
    <text evidence="3">The sequence shown here is derived from an EMBL/GenBank/DDBJ whole genome shotgun (WGS) entry which is preliminary data.</text>
</comment>
<dbReference type="Proteomes" id="UP001500655">
    <property type="component" value="Unassembled WGS sequence"/>
</dbReference>
<feature type="domain" description="CBM2" evidence="2">
    <location>
        <begin position="136"/>
        <end position="239"/>
    </location>
</feature>
<dbReference type="Gene3D" id="2.60.40.290">
    <property type="match status" value="1"/>
</dbReference>
<keyword evidence="4" id="KW-1185">Reference proteome</keyword>
<accession>A0ABP4WUD5</accession>
<dbReference type="EMBL" id="BAAALS010000018">
    <property type="protein sequence ID" value="GAA1763104.1"/>
    <property type="molecule type" value="Genomic_DNA"/>
</dbReference>
<dbReference type="InterPro" id="IPR012291">
    <property type="entry name" value="CBM2_carb-bd_dom_sf"/>
</dbReference>